<comment type="caution">
    <text evidence="6">The sequence shown here is derived from an EMBL/GenBank/DDBJ whole genome shotgun (WGS) entry which is preliminary data.</text>
</comment>
<comment type="function">
    <text evidence="4">PPIases accelerate the folding of proteins. It catalyzes the cis-trans isomerization of proline imidic peptide bonds in oligopeptides.</text>
</comment>
<gene>
    <name evidence="6" type="primary">CPR2</name>
    <name evidence="6" type="ORF">N0V91_001425</name>
</gene>
<dbReference type="PRINTS" id="PR00153">
    <property type="entry name" value="CSAPPISMRASE"/>
</dbReference>
<feature type="signal peptide" evidence="4">
    <location>
        <begin position="1"/>
        <end position="28"/>
    </location>
</feature>
<dbReference type="PANTHER" id="PTHR11071:SF561">
    <property type="entry name" value="PEPTIDYL-PROLYL CIS-TRANS ISOMERASE D-RELATED"/>
    <property type="match status" value="1"/>
</dbReference>
<keyword evidence="4" id="KW-0732">Signal</keyword>
<dbReference type="GO" id="GO:0005783">
    <property type="term" value="C:endoplasmic reticulum"/>
    <property type="evidence" value="ECO:0007669"/>
    <property type="project" value="TreeGrafter"/>
</dbReference>
<evidence type="ECO:0000256" key="2">
    <source>
        <dbReference type="ARBA" id="ARBA00023110"/>
    </source>
</evidence>
<evidence type="ECO:0000313" key="6">
    <source>
        <dbReference type="EMBL" id="KAJ4411052.1"/>
    </source>
</evidence>
<dbReference type="GO" id="GO:0006457">
    <property type="term" value="P:protein folding"/>
    <property type="evidence" value="ECO:0007669"/>
    <property type="project" value="TreeGrafter"/>
</dbReference>
<reference evidence="6" key="1">
    <citation type="submission" date="2022-10" db="EMBL/GenBank/DDBJ databases">
        <title>Tapping the CABI collections for fungal endophytes: first genome assemblies for Collariella, Neodidymelliopsis, Ascochyta clinopodiicola, Didymella pomorum, Didymosphaeria variabile, Neocosmospora piperis and Neocucurbitaria cava.</title>
        <authorList>
            <person name="Hill R."/>
        </authorList>
    </citation>
    <scope>NUCLEOTIDE SEQUENCE</scope>
    <source>
        <strain evidence="6">IMI 355091</strain>
    </source>
</reference>
<evidence type="ECO:0000313" key="7">
    <source>
        <dbReference type="Proteomes" id="UP001140510"/>
    </source>
</evidence>
<evidence type="ECO:0000256" key="3">
    <source>
        <dbReference type="ARBA" id="ARBA00023235"/>
    </source>
</evidence>
<dbReference type="Proteomes" id="UP001140510">
    <property type="component" value="Unassembled WGS sequence"/>
</dbReference>
<dbReference type="InterPro" id="IPR002130">
    <property type="entry name" value="Cyclophilin-type_PPIase_dom"/>
</dbReference>
<feature type="chain" id="PRO_5041020188" description="Peptidyl-prolyl cis-trans isomerase" evidence="4">
    <location>
        <begin position="29"/>
        <end position="279"/>
    </location>
</feature>
<keyword evidence="2 4" id="KW-0697">Rotamase</keyword>
<protein>
    <recommendedName>
        <fullName evidence="4">Peptidyl-prolyl cis-trans isomerase</fullName>
        <shortName evidence="4">PPIase</shortName>
        <ecNumber evidence="4">5.2.1.8</ecNumber>
    </recommendedName>
</protein>
<keyword evidence="7" id="KW-1185">Reference proteome</keyword>
<dbReference type="GO" id="GO:0003755">
    <property type="term" value="F:peptidyl-prolyl cis-trans isomerase activity"/>
    <property type="evidence" value="ECO:0007669"/>
    <property type="project" value="UniProtKB-UniRule"/>
</dbReference>
<evidence type="ECO:0000259" key="5">
    <source>
        <dbReference type="PROSITE" id="PS50072"/>
    </source>
</evidence>
<comment type="catalytic activity">
    <reaction evidence="1 4">
        <text>[protein]-peptidylproline (omega=180) = [protein]-peptidylproline (omega=0)</text>
        <dbReference type="Rhea" id="RHEA:16237"/>
        <dbReference type="Rhea" id="RHEA-COMP:10747"/>
        <dbReference type="Rhea" id="RHEA-COMP:10748"/>
        <dbReference type="ChEBI" id="CHEBI:83833"/>
        <dbReference type="ChEBI" id="CHEBI:83834"/>
        <dbReference type="EC" id="5.2.1.8"/>
    </reaction>
</comment>
<dbReference type="Pfam" id="PF00160">
    <property type="entry name" value="Pro_isomerase"/>
    <property type="match status" value="1"/>
</dbReference>
<dbReference type="EMBL" id="JAPEVA010000006">
    <property type="protein sequence ID" value="KAJ4411052.1"/>
    <property type="molecule type" value="Genomic_DNA"/>
</dbReference>
<keyword evidence="3 4" id="KW-0413">Isomerase</keyword>
<dbReference type="GO" id="GO:0016018">
    <property type="term" value="F:cyclosporin A binding"/>
    <property type="evidence" value="ECO:0007669"/>
    <property type="project" value="TreeGrafter"/>
</dbReference>
<dbReference type="PANTHER" id="PTHR11071">
    <property type="entry name" value="PEPTIDYL-PROLYL CIS-TRANS ISOMERASE"/>
    <property type="match status" value="1"/>
</dbReference>
<proteinExistence type="inferred from homology"/>
<dbReference type="PROSITE" id="PS50072">
    <property type="entry name" value="CSA_PPIASE_2"/>
    <property type="match status" value="1"/>
</dbReference>
<organism evidence="6 7">
    <name type="scientific">Didymella pomorum</name>
    <dbReference type="NCBI Taxonomy" id="749634"/>
    <lineage>
        <taxon>Eukaryota</taxon>
        <taxon>Fungi</taxon>
        <taxon>Dikarya</taxon>
        <taxon>Ascomycota</taxon>
        <taxon>Pezizomycotina</taxon>
        <taxon>Dothideomycetes</taxon>
        <taxon>Pleosporomycetidae</taxon>
        <taxon>Pleosporales</taxon>
        <taxon>Pleosporineae</taxon>
        <taxon>Didymellaceae</taxon>
        <taxon>Didymella</taxon>
    </lineage>
</organism>
<dbReference type="OrthoDB" id="193499at2759"/>
<comment type="similarity">
    <text evidence="4">Belongs to the cyclophilin-type PPIase family.</text>
</comment>
<dbReference type="GO" id="GO:0000324">
    <property type="term" value="C:fungal-type vacuole"/>
    <property type="evidence" value="ECO:0007669"/>
    <property type="project" value="TreeGrafter"/>
</dbReference>
<dbReference type="EC" id="5.2.1.8" evidence="4"/>
<dbReference type="SUPFAM" id="SSF50891">
    <property type="entry name" value="Cyclophilin-like"/>
    <property type="match status" value="1"/>
</dbReference>
<dbReference type="InterPro" id="IPR029000">
    <property type="entry name" value="Cyclophilin-like_dom_sf"/>
</dbReference>
<evidence type="ECO:0000256" key="4">
    <source>
        <dbReference type="RuleBase" id="RU363019"/>
    </source>
</evidence>
<evidence type="ECO:0000256" key="1">
    <source>
        <dbReference type="ARBA" id="ARBA00000971"/>
    </source>
</evidence>
<dbReference type="AlphaFoldDB" id="A0A9W9DC09"/>
<sequence>MISLQRLVVSALLILSVTFVFFAQSAEATKGPKITHKVYFDITHGDEELGRITIGLYGKTVPKTAENFRALATGEKGFGYEGSTFHRGDGTGGKSIYGAKFPDENFKLKHTRKGLLSMANSGKDTNGSQFFITTVITSWLDGRHVVFGEVLEGYDVVEAIENVPKGSGDKPVKTVKIAKSGELEVPAEDLYGTAGDDGTELDVTADQTAGNVDVATTPATSQGSKIPIPAIPGSTVAAEGLSWGQKLFFIGAIVAVCALFLRSRGGASTSGGYKQKSMA</sequence>
<name>A0A9W9DC09_9PLEO</name>
<dbReference type="Gene3D" id="2.40.100.10">
    <property type="entry name" value="Cyclophilin-like"/>
    <property type="match status" value="1"/>
</dbReference>
<dbReference type="FunFam" id="2.40.100.10:FF:000001">
    <property type="entry name" value="Peptidyl-prolyl cis-trans isomerase"/>
    <property type="match status" value="1"/>
</dbReference>
<accession>A0A9W9DC09</accession>
<feature type="domain" description="PPIase cyclophilin-type" evidence="5">
    <location>
        <begin position="39"/>
        <end position="182"/>
    </location>
</feature>